<name>A0A498PS11_9MYCO</name>
<feature type="signal peptide" evidence="2">
    <location>
        <begin position="1"/>
        <end position="26"/>
    </location>
</feature>
<feature type="region of interest" description="Disordered" evidence="1">
    <location>
        <begin position="49"/>
        <end position="88"/>
    </location>
</feature>
<keyword evidence="2" id="KW-0732">Signal</keyword>
<gene>
    <name evidence="3" type="ORF">LAUMK136_01414</name>
</gene>
<feature type="compositionally biased region" description="Low complexity" evidence="1">
    <location>
        <begin position="59"/>
        <end position="71"/>
    </location>
</feature>
<evidence type="ECO:0000256" key="2">
    <source>
        <dbReference type="SAM" id="SignalP"/>
    </source>
</evidence>
<feature type="chain" id="PRO_5038348877" evidence="2">
    <location>
        <begin position="27"/>
        <end position="88"/>
    </location>
</feature>
<reference evidence="3 4" key="1">
    <citation type="submission" date="2018-09" db="EMBL/GenBank/DDBJ databases">
        <authorList>
            <person name="Tagini F."/>
        </authorList>
    </citation>
    <scope>NUCLEOTIDE SEQUENCE [LARGE SCALE GENOMIC DNA]</scope>
    <source>
        <strain evidence="3 4">MK136</strain>
    </source>
</reference>
<protein>
    <submittedName>
        <fullName evidence="3">Uncharacterized protein</fullName>
    </submittedName>
</protein>
<accession>A0A498PS11</accession>
<organism evidence="3 4">
    <name type="scientific">Mycobacterium attenuatum</name>
    <dbReference type="NCBI Taxonomy" id="2341086"/>
    <lineage>
        <taxon>Bacteria</taxon>
        <taxon>Bacillati</taxon>
        <taxon>Actinomycetota</taxon>
        <taxon>Actinomycetes</taxon>
        <taxon>Mycobacteriales</taxon>
        <taxon>Mycobacteriaceae</taxon>
        <taxon>Mycobacterium</taxon>
    </lineage>
</organism>
<keyword evidence="4" id="KW-1185">Reference proteome</keyword>
<evidence type="ECO:0000313" key="3">
    <source>
        <dbReference type="EMBL" id="VBA36468.1"/>
    </source>
</evidence>
<evidence type="ECO:0000256" key="1">
    <source>
        <dbReference type="SAM" id="MobiDB-lite"/>
    </source>
</evidence>
<evidence type="ECO:0000313" key="4">
    <source>
        <dbReference type="Proteomes" id="UP000273307"/>
    </source>
</evidence>
<sequence length="88" mass="8349">MAPSASSNTVAAAPACMDALCAPAAAAFSQLAYGAAALAIAVAAQPCQESPTNAEVTDSNDAAAEDNSSASRCHEAAVASIGADPGPA</sequence>
<dbReference type="EMBL" id="UPHP01000035">
    <property type="protein sequence ID" value="VBA36468.1"/>
    <property type="molecule type" value="Genomic_DNA"/>
</dbReference>
<dbReference type="Proteomes" id="UP000273307">
    <property type="component" value="Unassembled WGS sequence"/>
</dbReference>
<proteinExistence type="predicted"/>
<dbReference type="AlphaFoldDB" id="A0A498PS11"/>